<dbReference type="GO" id="GO:0016798">
    <property type="term" value="F:hydrolase activity, acting on glycosyl bonds"/>
    <property type="evidence" value="ECO:0007669"/>
    <property type="project" value="UniProtKB-KW"/>
</dbReference>
<keyword evidence="2" id="KW-0808">Transferase</keyword>
<name>A0A413VU18_9BACE</name>
<evidence type="ECO:0000313" key="4">
    <source>
        <dbReference type="EMBL" id="RHB37147.1"/>
    </source>
</evidence>
<dbReference type="EMBL" id="QSGO01000003">
    <property type="protein sequence ID" value="RHB37147.1"/>
    <property type="molecule type" value="Genomic_DNA"/>
</dbReference>
<proteinExistence type="inferred from homology"/>
<keyword evidence="4" id="KW-0326">Glycosidase</keyword>
<keyword evidence="4" id="KW-0378">Hydrolase</keyword>
<organism evidence="4 5">
    <name type="scientific">Bacteroides nordii</name>
    <dbReference type="NCBI Taxonomy" id="291645"/>
    <lineage>
        <taxon>Bacteria</taxon>
        <taxon>Pseudomonadati</taxon>
        <taxon>Bacteroidota</taxon>
        <taxon>Bacteroidia</taxon>
        <taxon>Bacteroidales</taxon>
        <taxon>Bacteroidaceae</taxon>
        <taxon>Bacteroides</taxon>
    </lineage>
</organism>
<dbReference type="InterPro" id="IPR007184">
    <property type="entry name" value="Mannoside_phosphorylase"/>
</dbReference>
<dbReference type="SUPFAM" id="SSF75005">
    <property type="entry name" value="Arabinanase/levansucrase/invertase"/>
    <property type="match status" value="1"/>
</dbReference>
<dbReference type="Pfam" id="PF04041">
    <property type="entry name" value="Glyco_hydro_130"/>
    <property type="match status" value="1"/>
</dbReference>
<dbReference type="GeneID" id="69504665"/>
<evidence type="ECO:0000256" key="1">
    <source>
        <dbReference type="ARBA" id="ARBA00022676"/>
    </source>
</evidence>
<keyword evidence="1" id="KW-0328">Glycosyltransferase</keyword>
<dbReference type="Gene3D" id="2.115.10.20">
    <property type="entry name" value="Glycosyl hydrolase domain, family 43"/>
    <property type="match status" value="1"/>
</dbReference>
<evidence type="ECO:0000256" key="2">
    <source>
        <dbReference type="ARBA" id="ARBA00022679"/>
    </source>
</evidence>
<accession>A0A413VU18</accession>
<dbReference type="RefSeq" id="WP_122201099.1">
    <property type="nucleotide sequence ID" value="NZ_CABJFV010000003.1"/>
</dbReference>
<dbReference type="AlphaFoldDB" id="A0A413VU18"/>
<dbReference type="PIRSF" id="PIRSF016202">
    <property type="entry name" value="PH1107"/>
    <property type="match status" value="1"/>
</dbReference>
<gene>
    <name evidence="4" type="ORF">DW888_06280</name>
</gene>
<reference evidence="4 5" key="1">
    <citation type="submission" date="2018-08" db="EMBL/GenBank/DDBJ databases">
        <title>A genome reference for cultivated species of the human gut microbiota.</title>
        <authorList>
            <person name="Zou Y."/>
            <person name="Xue W."/>
            <person name="Luo G."/>
        </authorList>
    </citation>
    <scope>NUCLEOTIDE SEQUENCE [LARGE SCALE GENOMIC DNA]</scope>
    <source>
        <strain evidence="4 5">AM40-30BH</strain>
    </source>
</reference>
<dbReference type="PANTHER" id="PTHR34106">
    <property type="entry name" value="GLYCOSIDASE"/>
    <property type="match status" value="1"/>
</dbReference>
<comment type="caution">
    <text evidence="4">The sequence shown here is derived from an EMBL/GenBank/DDBJ whole genome shotgun (WGS) entry which is preliminary data.</text>
</comment>
<evidence type="ECO:0000313" key="5">
    <source>
        <dbReference type="Proteomes" id="UP000284379"/>
    </source>
</evidence>
<dbReference type="PANTHER" id="PTHR34106:SF5">
    <property type="entry name" value="GLYCOSIDASE"/>
    <property type="match status" value="1"/>
</dbReference>
<dbReference type="Proteomes" id="UP000284379">
    <property type="component" value="Unassembled WGS sequence"/>
</dbReference>
<protein>
    <submittedName>
        <fullName evidence="4">Glycosidase</fullName>
    </submittedName>
</protein>
<sequence>MRKTDLAYRSELNPLIKPQDLAPMIPGMEIACIFNPGVFRFNNKTCLLLRVAERPIQTDGEISIIIRNSNGQFEKITFRKSDPDLDAKDPRVIRYKGQDYLTTLSYQRLLFSDDNIHFYEDINYPPIFGEGQLESFGIEDCRVSYIDGKFNLTYSAISPVAVGIGLMQTTDWQHFDRKGLIFPPHNKDCAFFEEKINGTHYALHRPSCHELGGNYIWIAQSPDLVHWGQHKCIALTRPGMWDEARIGAGASPIKTPEGWLVIYHGATYDNRYCLGAMLLDLNDPSVVLSRSIHPIMEPLEPYEKTGFFGEVIFSNGHYLERDTIHLYYGASDEIICYARMSVTEIVNNLKGN</sequence>
<dbReference type="GO" id="GO:0016757">
    <property type="term" value="F:glycosyltransferase activity"/>
    <property type="evidence" value="ECO:0007669"/>
    <property type="project" value="UniProtKB-KW"/>
</dbReference>
<comment type="similarity">
    <text evidence="3">Belongs to the glycosyl hydrolase 130 family.</text>
</comment>
<evidence type="ECO:0000256" key="3">
    <source>
        <dbReference type="ARBA" id="ARBA00024356"/>
    </source>
</evidence>
<dbReference type="InterPro" id="IPR023296">
    <property type="entry name" value="Glyco_hydro_beta-prop_sf"/>
</dbReference>
<dbReference type="CDD" id="cd18612">
    <property type="entry name" value="GH130_Lin0857-like"/>
    <property type="match status" value="1"/>
</dbReference>